<evidence type="ECO:0000313" key="2">
    <source>
        <dbReference type="EMBL" id="MBB3121126.1"/>
    </source>
</evidence>
<dbReference type="Pfam" id="PF01872">
    <property type="entry name" value="RibD_C"/>
    <property type="match status" value="1"/>
</dbReference>
<dbReference type="PANTHER" id="PTHR38011:SF11">
    <property type="entry name" value="2,5-DIAMINO-6-RIBOSYLAMINO-4(3H)-PYRIMIDINONE 5'-PHOSPHATE REDUCTASE"/>
    <property type="match status" value="1"/>
</dbReference>
<dbReference type="RefSeq" id="WP_183442852.1">
    <property type="nucleotide sequence ID" value="NZ_JACHXD010000013.1"/>
</dbReference>
<reference evidence="2 3" key="1">
    <citation type="submission" date="2020-08" db="EMBL/GenBank/DDBJ databases">
        <title>Genomic Encyclopedia of Type Strains, Phase III (KMG-III): the genomes of soil and plant-associated and newly described type strains.</title>
        <authorList>
            <person name="Whitman W."/>
        </authorList>
    </citation>
    <scope>NUCLEOTIDE SEQUENCE [LARGE SCALE GENOMIC DNA]</scope>
    <source>
        <strain evidence="2 3">CECT 8897</strain>
    </source>
</reference>
<evidence type="ECO:0000259" key="1">
    <source>
        <dbReference type="Pfam" id="PF01872"/>
    </source>
</evidence>
<dbReference type="GO" id="GO:0009231">
    <property type="term" value="P:riboflavin biosynthetic process"/>
    <property type="evidence" value="ECO:0007669"/>
    <property type="project" value="InterPro"/>
</dbReference>
<dbReference type="InterPro" id="IPR024072">
    <property type="entry name" value="DHFR-like_dom_sf"/>
</dbReference>
<sequence>MRKIIAALQVSLDGFIEGVDGELDWIDTWDDSFGLMPQIDTCILGGGMYPGYEQYWSAILANEDNAAGAGEAEYARFAARTPHIVLSKTLERAAWSNTRIVRDIADIHMLKQLPGKDMHAVGGACLVASLMNRDLVDELRLVVRPVILGAGKALFSGVRERHALTLLDSRPAGANLVCLSYAVGAS</sequence>
<dbReference type="Proteomes" id="UP000541535">
    <property type="component" value="Unassembled WGS sequence"/>
</dbReference>
<proteinExistence type="predicted"/>
<keyword evidence="3" id="KW-1185">Reference proteome</keyword>
<evidence type="ECO:0000313" key="3">
    <source>
        <dbReference type="Proteomes" id="UP000541535"/>
    </source>
</evidence>
<dbReference type="GO" id="GO:0008703">
    <property type="term" value="F:5-amino-6-(5-phosphoribosylamino)uracil reductase activity"/>
    <property type="evidence" value="ECO:0007669"/>
    <property type="project" value="InterPro"/>
</dbReference>
<dbReference type="EMBL" id="JACHXD010000013">
    <property type="protein sequence ID" value="MBB3121126.1"/>
    <property type="molecule type" value="Genomic_DNA"/>
</dbReference>
<name>A0A7W5BDG0_9BURK</name>
<feature type="domain" description="Bacterial bifunctional deaminase-reductase C-terminal" evidence="1">
    <location>
        <begin position="2"/>
        <end position="175"/>
    </location>
</feature>
<gene>
    <name evidence="2" type="ORF">FHS03_004199</name>
</gene>
<dbReference type="InterPro" id="IPR050765">
    <property type="entry name" value="Riboflavin_Biosynth_HTPR"/>
</dbReference>
<dbReference type="Gene3D" id="3.40.430.10">
    <property type="entry name" value="Dihydrofolate Reductase, subunit A"/>
    <property type="match status" value="1"/>
</dbReference>
<protein>
    <submittedName>
        <fullName evidence="2">Dihydrofolate reductase</fullName>
    </submittedName>
</protein>
<comment type="caution">
    <text evidence="2">The sequence shown here is derived from an EMBL/GenBank/DDBJ whole genome shotgun (WGS) entry which is preliminary data.</text>
</comment>
<organism evidence="2 3">
    <name type="scientific">Pseudoduganella violacea</name>
    <dbReference type="NCBI Taxonomy" id="1715466"/>
    <lineage>
        <taxon>Bacteria</taxon>
        <taxon>Pseudomonadati</taxon>
        <taxon>Pseudomonadota</taxon>
        <taxon>Betaproteobacteria</taxon>
        <taxon>Burkholderiales</taxon>
        <taxon>Oxalobacteraceae</taxon>
        <taxon>Telluria group</taxon>
        <taxon>Pseudoduganella</taxon>
    </lineage>
</organism>
<dbReference type="InterPro" id="IPR002734">
    <property type="entry name" value="RibDG_C"/>
</dbReference>
<accession>A0A7W5BDG0</accession>
<dbReference type="PANTHER" id="PTHR38011">
    <property type="entry name" value="DIHYDROFOLATE REDUCTASE FAMILY PROTEIN (AFU_ORTHOLOGUE AFUA_8G06820)"/>
    <property type="match status" value="1"/>
</dbReference>
<dbReference type="SUPFAM" id="SSF53597">
    <property type="entry name" value="Dihydrofolate reductase-like"/>
    <property type="match status" value="1"/>
</dbReference>
<dbReference type="AlphaFoldDB" id="A0A7W5BDG0"/>